<evidence type="ECO:0000256" key="2">
    <source>
        <dbReference type="ARBA" id="ARBA00023315"/>
    </source>
</evidence>
<evidence type="ECO:0000313" key="5">
    <source>
        <dbReference type="EMBL" id="QKS58591.1"/>
    </source>
</evidence>
<proteinExistence type="predicted"/>
<keyword evidence="1 4" id="KW-0808">Transferase</keyword>
<accession>A0A2V4VLU4</accession>
<dbReference type="InterPro" id="IPR000182">
    <property type="entry name" value="GNAT_dom"/>
</dbReference>
<keyword evidence="2" id="KW-0012">Acyltransferase</keyword>
<dbReference type="CDD" id="cd04301">
    <property type="entry name" value="NAT_SF"/>
    <property type="match status" value="1"/>
</dbReference>
<dbReference type="EMBL" id="CP054614">
    <property type="protein sequence ID" value="QKS58591.1"/>
    <property type="molecule type" value="Genomic_DNA"/>
</dbReference>
<name>A0A2V4VLU4_PAEBA</name>
<dbReference type="RefSeq" id="WP_110898321.1">
    <property type="nucleotide sequence ID" value="NZ_CP054614.1"/>
</dbReference>
<keyword evidence="7" id="KW-1185">Reference proteome</keyword>
<dbReference type="AlphaFoldDB" id="A0A2V4VLU4"/>
<reference evidence="4 6" key="1">
    <citation type="submission" date="2018-06" db="EMBL/GenBank/DDBJ databases">
        <title>Genomic Encyclopedia of Type Strains, Phase III (KMG-III): the genomes of soil and plant-associated and newly described type strains.</title>
        <authorList>
            <person name="Whitman W."/>
        </authorList>
    </citation>
    <scope>NUCLEOTIDE SEQUENCE [LARGE SCALE GENOMIC DNA]</scope>
    <source>
        <strain evidence="4 6">CECT 7022</strain>
    </source>
</reference>
<reference evidence="5 7" key="2">
    <citation type="submission" date="2020-06" db="EMBL/GenBank/DDBJ databases">
        <title>Complete genome of Paenibacillus barcinonensis KACC11450.</title>
        <authorList>
            <person name="Kim M."/>
            <person name="Park Y.-J."/>
            <person name="Shin J.-H."/>
        </authorList>
    </citation>
    <scope>NUCLEOTIDE SEQUENCE [LARGE SCALE GENOMIC DNA]</scope>
    <source>
        <strain evidence="5 7">KACC11450</strain>
    </source>
</reference>
<protein>
    <submittedName>
        <fullName evidence="5">GNAT family N-acetyltransferase</fullName>
    </submittedName>
    <submittedName>
        <fullName evidence="4">Putative N-acetyltransferase YhbS</fullName>
    </submittedName>
</protein>
<dbReference type="GO" id="GO:0016747">
    <property type="term" value="F:acyltransferase activity, transferring groups other than amino-acyl groups"/>
    <property type="evidence" value="ECO:0007669"/>
    <property type="project" value="InterPro"/>
</dbReference>
<dbReference type="Gene3D" id="3.40.630.30">
    <property type="match status" value="1"/>
</dbReference>
<feature type="domain" description="N-acetyltransferase" evidence="3">
    <location>
        <begin position="6"/>
        <end position="171"/>
    </location>
</feature>
<dbReference type="Proteomes" id="UP000247790">
    <property type="component" value="Unassembled WGS sequence"/>
</dbReference>
<sequence>MTTAAMTIVPATPADHDEIVDILAASYAEYQNTFEPSERWEAYVKDIRESVDNPHLTELWIARIDEQIVGTVQLFETAHKAYPNFELPIDYPFIRLLGVAPDWRGHGIARKLLQRCVESTKEMGKTAVYLYTGGQMLNAIRLYERFGFVEDTEFSSVSSGGNAICYRYDIGE</sequence>
<dbReference type="Pfam" id="PF00583">
    <property type="entry name" value="Acetyltransf_1"/>
    <property type="match status" value="1"/>
</dbReference>
<evidence type="ECO:0000256" key="1">
    <source>
        <dbReference type="ARBA" id="ARBA00022679"/>
    </source>
</evidence>
<evidence type="ECO:0000313" key="7">
    <source>
        <dbReference type="Proteomes" id="UP000509327"/>
    </source>
</evidence>
<dbReference type="OrthoDB" id="9803233at2"/>
<evidence type="ECO:0000259" key="3">
    <source>
        <dbReference type="PROSITE" id="PS51186"/>
    </source>
</evidence>
<dbReference type="PROSITE" id="PS51186">
    <property type="entry name" value="GNAT"/>
    <property type="match status" value="1"/>
</dbReference>
<evidence type="ECO:0000313" key="6">
    <source>
        <dbReference type="Proteomes" id="UP000247790"/>
    </source>
</evidence>
<dbReference type="InterPro" id="IPR016181">
    <property type="entry name" value="Acyl_CoA_acyltransferase"/>
</dbReference>
<dbReference type="SUPFAM" id="SSF55729">
    <property type="entry name" value="Acyl-CoA N-acyltransferases (Nat)"/>
    <property type="match status" value="1"/>
</dbReference>
<gene>
    <name evidence="4" type="ORF">DFQ00_115101</name>
    <name evidence="5" type="ORF">HUB98_21745</name>
</gene>
<dbReference type="InterPro" id="IPR050832">
    <property type="entry name" value="Bact_Acetyltransf"/>
</dbReference>
<dbReference type="PANTHER" id="PTHR43877">
    <property type="entry name" value="AMINOALKYLPHOSPHONATE N-ACETYLTRANSFERASE-RELATED-RELATED"/>
    <property type="match status" value="1"/>
</dbReference>
<dbReference type="Proteomes" id="UP000509327">
    <property type="component" value="Chromosome"/>
</dbReference>
<evidence type="ECO:0000313" key="4">
    <source>
        <dbReference type="EMBL" id="PYE47252.1"/>
    </source>
</evidence>
<organism evidence="4 6">
    <name type="scientific">Paenibacillus barcinonensis</name>
    <dbReference type="NCBI Taxonomy" id="198119"/>
    <lineage>
        <taxon>Bacteria</taxon>
        <taxon>Bacillati</taxon>
        <taxon>Bacillota</taxon>
        <taxon>Bacilli</taxon>
        <taxon>Bacillales</taxon>
        <taxon>Paenibacillaceae</taxon>
        <taxon>Paenibacillus</taxon>
    </lineage>
</organism>
<dbReference type="EMBL" id="QJSW01000015">
    <property type="protein sequence ID" value="PYE47252.1"/>
    <property type="molecule type" value="Genomic_DNA"/>
</dbReference>